<dbReference type="PROSITE" id="PS51186">
    <property type="entry name" value="GNAT"/>
    <property type="match status" value="1"/>
</dbReference>
<evidence type="ECO:0000256" key="1">
    <source>
        <dbReference type="ARBA" id="ARBA00022679"/>
    </source>
</evidence>
<keyword evidence="3" id="KW-0472">Membrane</keyword>
<feature type="compositionally biased region" description="Polar residues" evidence="2">
    <location>
        <begin position="163"/>
        <end position="173"/>
    </location>
</feature>
<evidence type="ECO:0000259" key="4">
    <source>
        <dbReference type="PROSITE" id="PS51186"/>
    </source>
</evidence>
<dbReference type="InterPro" id="IPR000182">
    <property type="entry name" value="GNAT_dom"/>
</dbReference>
<dbReference type="InterPro" id="IPR016181">
    <property type="entry name" value="Acyl_CoA_acyltransferase"/>
</dbReference>
<dbReference type="Gene3D" id="3.40.630.30">
    <property type="match status" value="1"/>
</dbReference>
<sequence length="366" mass="42144">MFEFFKKWRKGDGPPQPAVPRNLRRTVTLRKVNPSFLHIKEITVEDEDDIRRLLFDHFRLLTFPAIVYWIVQHVHDLVAIILILACLLPVKSLLYFCICFLVYLYVRARFEIEKHIRYCCPDLQAIFEAYRTTKGSNFWVAYFSKHEDPTSSIESTLESPSSQTQPRTVSVSEDNTEREAPVTDVSSDTQSTTPEGEGSAARQDSISNTQRDEDRKPPLSGRKSRIHYEHSMKLEDVISPTQCTENEILGCIGITPYRTNSTVAQMVRLVVSRKCRNMAVGSQLLNHLERFATGFGYSEIRVYTNNLNTSYLQFLKQNGFVIQQIVRRGLMRGDLIIWNKVLSQPTDQIVTELSTLRRVDASFIPE</sequence>
<keyword evidence="1" id="KW-0808">Transferase</keyword>
<dbReference type="PANTHER" id="PTHR13947">
    <property type="entry name" value="GNAT FAMILY N-ACETYLTRANSFERASE"/>
    <property type="match status" value="1"/>
</dbReference>
<protein>
    <submittedName>
        <fullName evidence="5">Acetyltransferase, GNAT family protein</fullName>
    </submittedName>
</protein>
<dbReference type="RefSeq" id="XP_067713589.1">
    <property type="nucleotide sequence ID" value="XM_067857488.1"/>
</dbReference>
<feature type="domain" description="N-acetyltransferase" evidence="4">
    <location>
        <begin position="187"/>
        <end position="343"/>
    </location>
</feature>
<dbReference type="SUPFAM" id="SSF55729">
    <property type="entry name" value="Acyl-CoA N-acyltransferases (Nat)"/>
    <property type="match status" value="1"/>
</dbReference>
<gene>
    <name evidence="5" type="ORF">BcabD6B2_09530</name>
</gene>
<dbReference type="Proteomes" id="UP001497744">
    <property type="component" value="Unassembled WGS sequence"/>
</dbReference>
<feature type="compositionally biased region" description="Low complexity" evidence="2">
    <location>
        <begin position="182"/>
        <end position="193"/>
    </location>
</feature>
<feature type="compositionally biased region" description="Low complexity" evidence="2">
    <location>
        <begin position="151"/>
        <end position="162"/>
    </location>
</feature>
<evidence type="ECO:0000313" key="5">
    <source>
        <dbReference type="EMBL" id="GIX61518.1"/>
    </source>
</evidence>
<evidence type="ECO:0000256" key="2">
    <source>
        <dbReference type="SAM" id="MobiDB-lite"/>
    </source>
</evidence>
<evidence type="ECO:0000256" key="3">
    <source>
        <dbReference type="SAM" id="Phobius"/>
    </source>
</evidence>
<proteinExistence type="predicted"/>
<comment type="caution">
    <text evidence="5">The sequence shown here is derived from an EMBL/GenBank/DDBJ whole genome shotgun (WGS) entry which is preliminary data.</text>
</comment>
<name>A0AAV4LP48_BABCB</name>
<organism evidence="5 6">
    <name type="scientific">Babesia caballi</name>
    <dbReference type="NCBI Taxonomy" id="5871"/>
    <lineage>
        <taxon>Eukaryota</taxon>
        <taxon>Sar</taxon>
        <taxon>Alveolata</taxon>
        <taxon>Apicomplexa</taxon>
        <taxon>Aconoidasida</taxon>
        <taxon>Piroplasmida</taxon>
        <taxon>Babesiidae</taxon>
        <taxon>Babesia</taxon>
    </lineage>
</organism>
<dbReference type="InterPro" id="IPR050769">
    <property type="entry name" value="NAT_camello-type"/>
</dbReference>
<keyword evidence="6" id="KW-1185">Reference proteome</keyword>
<evidence type="ECO:0000313" key="6">
    <source>
        <dbReference type="Proteomes" id="UP001497744"/>
    </source>
</evidence>
<dbReference type="PANTHER" id="PTHR13947:SF37">
    <property type="entry name" value="LD18367P"/>
    <property type="match status" value="1"/>
</dbReference>
<dbReference type="CDD" id="cd04301">
    <property type="entry name" value="NAT_SF"/>
    <property type="match status" value="1"/>
</dbReference>
<feature type="region of interest" description="Disordered" evidence="2">
    <location>
        <begin position="151"/>
        <end position="225"/>
    </location>
</feature>
<dbReference type="GO" id="GO:0008080">
    <property type="term" value="F:N-acetyltransferase activity"/>
    <property type="evidence" value="ECO:0007669"/>
    <property type="project" value="InterPro"/>
</dbReference>
<keyword evidence="3" id="KW-0812">Transmembrane</keyword>
<reference evidence="5 6" key="1">
    <citation type="submission" date="2021-06" db="EMBL/GenBank/DDBJ databases">
        <title>Genome sequence of Babesia caballi.</title>
        <authorList>
            <person name="Yamagishi J."/>
            <person name="Kidaka T."/>
            <person name="Ochi A."/>
        </authorList>
    </citation>
    <scope>NUCLEOTIDE SEQUENCE [LARGE SCALE GENOMIC DNA]</scope>
    <source>
        <strain evidence="5">USDA-D6B2</strain>
    </source>
</reference>
<feature type="transmembrane region" description="Helical" evidence="3">
    <location>
        <begin position="77"/>
        <end position="106"/>
    </location>
</feature>
<dbReference type="EMBL" id="BPLF01000001">
    <property type="protein sequence ID" value="GIX61518.1"/>
    <property type="molecule type" value="Genomic_DNA"/>
</dbReference>
<keyword evidence="3" id="KW-1133">Transmembrane helix</keyword>
<accession>A0AAV4LP48</accession>
<dbReference type="Pfam" id="PF00583">
    <property type="entry name" value="Acetyltransf_1"/>
    <property type="match status" value="1"/>
</dbReference>
<dbReference type="AlphaFoldDB" id="A0AAV4LP48"/>
<dbReference type="GeneID" id="94193001"/>